<keyword evidence="1" id="KW-0812">Transmembrane</keyword>
<dbReference type="AlphaFoldDB" id="A0AAN8I7V1"/>
<proteinExistence type="predicted"/>
<feature type="transmembrane region" description="Helical" evidence="1">
    <location>
        <begin position="35"/>
        <end position="59"/>
    </location>
</feature>
<evidence type="ECO:0000313" key="3">
    <source>
        <dbReference type="Proteomes" id="UP001316803"/>
    </source>
</evidence>
<keyword evidence="1" id="KW-0472">Membrane</keyword>
<accession>A0AAN8I7V1</accession>
<sequence length="128" mass="14573">MGYEHLPQDDASDDAVDLVIESHELQRRRHIRTVLLKHGWTIINAVLLLTQLALITFYVRHIAIDQAPAVPTSYGRQFDYMSLDHQFDDLWGGEAIEKAGVIVLKEHGGRYNDIEYGAISMYARCCSD</sequence>
<keyword evidence="1" id="KW-1133">Transmembrane helix</keyword>
<reference evidence="2 3" key="1">
    <citation type="submission" date="2022-12" db="EMBL/GenBank/DDBJ databases">
        <title>Genomic features and morphological characterization of a novel Knufia sp. strain isolated from spacecraft assembly facility.</title>
        <authorList>
            <person name="Teixeira M."/>
            <person name="Chander A.M."/>
            <person name="Stajich J.E."/>
            <person name="Venkateswaran K."/>
        </authorList>
    </citation>
    <scope>NUCLEOTIDE SEQUENCE [LARGE SCALE GENOMIC DNA]</scope>
    <source>
        <strain evidence="2 3">FJI-L2-BK-P2</strain>
    </source>
</reference>
<dbReference type="EMBL" id="JAKLMC020000001">
    <property type="protein sequence ID" value="KAK5958562.1"/>
    <property type="molecule type" value="Genomic_DNA"/>
</dbReference>
<protein>
    <submittedName>
        <fullName evidence="2">Uncharacterized protein</fullName>
    </submittedName>
</protein>
<name>A0AAN8I7V1_9EURO</name>
<organism evidence="2 3">
    <name type="scientific">Knufia fluminis</name>
    <dbReference type="NCBI Taxonomy" id="191047"/>
    <lineage>
        <taxon>Eukaryota</taxon>
        <taxon>Fungi</taxon>
        <taxon>Dikarya</taxon>
        <taxon>Ascomycota</taxon>
        <taxon>Pezizomycotina</taxon>
        <taxon>Eurotiomycetes</taxon>
        <taxon>Chaetothyriomycetidae</taxon>
        <taxon>Chaetothyriales</taxon>
        <taxon>Trichomeriaceae</taxon>
        <taxon>Knufia</taxon>
    </lineage>
</organism>
<evidence type="ECO:0000313" key="2">
    <source>
        <dbReference type="EMBL" id="KAK5958562.1"/>
    </source>
</evidence>
<gene>
    <name evidence="2" type="ORF">OHC33_000405</name>
</gene>
<evidence type="ECO:0000256" key="1">
    <source>
        <dbReference type="SAM" id="Phobius"/>
    </source>
</evidence>
<keyword evidence="3" id="KW-1185">Reference proteome</keyword>
<dbReference type="Proteomes" id="UP001316803">
    <property type="component" value="Unassembled WGS sequence"/>
</dbReference>
<comment type="caution">
    <text evidence="2">The sequence shown here is derived from an EMBL/GenBank/DDBJ whole genome shotgun (WGS) entry which is preliminary data.</text>
</comment>